<feature type="chain" id="PRO_5028086871" evidence="3">
    <location>
        <begin position="19"/>
        <end position="331"/>
    </location>
</feature>
<dbReference type="GO" id="GO:0006508">
    <property type="term" value="P:proteolysis"/>
    <property type="evidence" value="ECO:0007669"/>
    <property type="project" value="InterPro"/>
</dbReference>
<protein>
    <submittedName>
        <fullName evidence="7">Ervatamin-B-like</fullName>
    </submittedName>
</protein>
<dbReference type="GeneID" id="117651242"/>
<comment type="similarity">
    <text evidence="1">Belongs to the peptidase C1 family.</text>
</comment>
<dbReference type="InterPro" id="IPR025660">
    <property type="entry name" value="Pept_his_AS"/>
</dbReference>
<proteinExistence type="inferred from homology"/>
<evidence type="ECO:0000259" key="5">
    <source>
        <dbReference type="SMART" id="SM00848"/>
    </source>
</evidence>
<evidence type="ECO:0000313" key="6">
    <source>
        <dbReference type="Proteomes" id="UP000515158"/>
    </source>
</evidence>
<evidence type="ECO:0000256" key="1">
    <source>
        <dbReference type="ARBA" id="ARBA00008455"/>
    </source>
</evidence>
<keyword evidence="6" id="KW-1185">Reference proteome</keyword>
<sequence>MWLLGVLFLNSILACLCSDDFIHRWNSFKTLHNKTYSNPEENSRRMEIFRRNVDMVAEHNARYARGETLSYLGINRFSDMEGHELNGNNLDIADLPLTNRWAPRRRLRRQVDTGIQNIISIDWRQKGVVTSVKNEESCGSSWAFSVVGCVESRQALANGQSPNDLSPQQLVDCDDNDSGCNGGNPYNAMLYMQNSGVEGWSSYPYAGMVQSCRYVASKVVAKVSNVDFIQGDEGEERMRQEVQNNGPIAATVNAASAAFTHYAGGIIADASCPTTINHGVVIVGYGLEGPIPYWIVKNSWGSSWGEQGYFRILRGRNICGINTLSVFADAQ</sequence>
<dbReference type="RefSeq" id="XP_034250957.1">
    <property type="nucleotide sequence ID" value="XM_034395066.1"/>
</dbReference>
<reference evidence="7" key="1">
    <citation type="submission" date="2025-08" db="UniProtKB">
        <authorList>
            <consortium name="RefSeq"/>
        </authorList>
    </citation>
    <scope>IDENTIFICATION</scope>
    <source>
        <tissue evidence="7">Total insect</tissue>
    </source>
</reference>
<dbReference type="OrthoDB" id="10253408at2759"/>
<dbReference type="SMART" id="SM00645">
    <property type="entry name" value="Pept_C1"/>
    <property type="match status" value="1"/>
</dbReference>
<dbReference type="InterPro" id="IPR013128">
    <property type="entry name" value="Peptidase_C1A"/>
</dbReference>
<evidence type="ECO:0000256" key="2">
    <source>
        <dbReference type="ARBA" id="ARBA00023157"/>
    </source>
</evidence>
<name>A0A6P8ZZS8_THRPL</name>
<dbReference type="PRINTS" id="PR00705">
    <property type="entry name" value="PAPAIN"/>
</dbReference>
<dbReference type="InterPro" id="IPR000668">
    <property type="entry name" value="Peptidase_C1A_C"/>
</dbReference>
<dbReference type="InterPro" id="IPR039417">
    <property type="entry name" value="Peptidase_C1A_papain-like"/>
</dbReference>
<feature type="signal peptide" evidence="3">
    <location>
        <begin position="1"/>
        <end position="18"/>
    </location>
</feature>
<dbReference type="KEGG" id="tpal:117651242"/>
<organism evidence="7">
    <name type="scientific">Thrips palmi</name>
    <name type="common">Melon thrips</name>
    <dbReference type="NCBI Taxonomy" id="161013"/>
    <lineage>
        <taxon>Eukaryota</taxon>
        <taxon>Metazoa</taxon>
        <taxon>Ecdysozoa</taxon>
        <taxon>Arthropoda</taxon>
        <taxon>Hexapoda</taxon>
        <taxon>Insecta</taxon>
        <taxon>Pterygota</taxon>
        <taxon>Neoptera</taxon>
        <taxon>Paraneoptera</taxon>
        <taxon>Thysanoptera</taxon>
        <taxon>Terebrantia</taxon>
        <taxon>Thripoidea</taxon>
        <taxon>Thripidae</taxon>
        <taxon>Thrips</taxon>
    </lineage>
</organism>
<dbReference type="CDD" id="cd02248">
    <property type="entry name" value="Peptidase_C1A"/>
    <property type="match status" value="1"/>
</dbReference>
<dbReference type="GO" id="GO:0008234">
    <property type="term" value="F:cysteine-type peptidase activity"/>
    <property type="evidence" value="ECO:0007669"/>
    <property type="project" value="InterPro"/>
</dbReference>
<feature type="domain" description="Cathepsin propeptide inhibitor" evidence="5">
    <location>
        <begin position="25"/>
        <end position="85"/>
    </location>
</feature>
<dbReference type="Gene3D" id="3.90.70.10">
    <property type="entry name" value="Cysteine proteinases"/>
    <property type="match status" value="1"/>
</dbReference>
<dbReference type="Pfam" id="PF08246">
    <property type="entry name" value="Inhibitor_I29"/>
    <property type="match status" value="1"/>
</dbReference>
<evidence type="ECO:0000259" key="4">
    <source>
        <dbReference type="SMART" id="SM00645"/>
    </source>
</evidence>
<dbReference type="InParanoid" id="A0A6P8ZZS8"/>
<evidence type="ECO:0000256" key="3">
    <source>
        <dbReference type="SAM" id="SignalP"/>
    </source>
</evidence>
<dbReference type="InterPro" id="IPR038765">
    <property type="entry name" value="Papain-like_cys_pep_sf"/>
</dbReference>
<dbReference type="SMART" id="SM00848">
    <property type="entry name" value="Inhibitor_I29"/>
    <property type="match status" value="1"/>
</dbReference>
<dbReference type="FunFam" id="3.90.70.10:FF:000332">
    <property type="entry name" value="Cathepsin L1"/>
    <property type="match status" value="1"/>
</dbReference>
<dbReference type="PROSITE" id="PS00640">
    <property type="entry name" value="THIOL_PROTEASE_ASN"/>
    <property type="match status" value="1"/>
</dbReference>
<accession>A0A6P8ZZS8</accession>
<dbReference type="PANTHER" id="PTHR12411">
    <property type="entry name" value="CYSTEINE PROTEASE FAMILY C1-RELATED"/>
    <property type="match status" value="1"/>
</dbReference>
<feature type="domain" description="Peptidase C1A papain C-terminal" evidence="4">
    <location>
        <begin position="117"/>
        <end position="329"/>
    </location>
</feature>
<keyword evidence="2" id="KW-1015">Disulfide bond</keyword>
<dbReference type="AlphaFoldDB" id="A0A6P8ZZS8"/>
<keyword evidence="3" id="KW-0732">Signal</keyword>
<dbReference type="SUPFAM" id="SSF54001">
    <property type="entry name" value="Cysteine proteinases"/>
    <property type="match status" value="1"/>
</dbReference>
<evidence type="ECO:0000313" key="7">
    <source>
        <dbReference type="RefSeq" id="XP_034250957.1"/>
    </source>
</evidence>
<dbReference type="Pfam" id="PF00112">
    <property type="entry name" value="Peptidase_C1"/>
    <property type="match status" value="1"/>
</dbReference>
<dbReference type="InterPro" id="IPR025661">
    <property type="entry name" value="Pept_asp_AS"/>
</dbReference>
<dbReference type="Proteomes" id="UP000515158">
    <property type="component" value="Unplaced"/>
</dbReference>
<dbReference type="InterPro" id="IPR013201">
    <property type="entry name" value="Prot_inhib_I29"/>
</dbReference>
<gene>
    <name evidence="7" type="primary">LOC117651242</name>
</gene>
<dbReference type="PROSITE" id="PS00639">
    <property type="entry name" value="THIOL_PROTEASE_HIS"/>
    <property type="match status" value="1"/>
</dbReference>